<dbReference type="InterPro" id="IPR044068">
    <property type="entry name" value="CB"/>
</dbReference>
<dbReference type="AlphaFoldDB" id="G4NPP9"/>
<reference evidence="7 8" key="1">
    <citation type="journal article" date="2011" name="J. Exp. Med.">
        <title>A live-attenuated chlamydial vaccine protects against trachoma in nonhuman primates.</title>
        <authorList>
            <person name="Kari L."/>
            <person name="Whitmire W.M."/>
            <person name="Olivares-Zavaleta N."/>
            <person name="Goheen M.M."/>
            <person name="Taylor L.D."/>
            <person name="Carlson J.H."/>
            <person name="Sturdevant G.L."/>
            <person name="Lu C."/>
            <person name="Bakios L.E."/>
            <person name="Randall L.B."/>
            <person name="Parnell M.J."/>
            <person name="Zhong G."/>
            <person name="Caldwell H.D."/>
        </authorList>
    </citation>
    <scope>NUCLEOTIDE SEQUENCE [LARGE SCALE GENOMIC DNA]</scope>
    <source>
        <strain evidence="7 8">A2497</strain>
        <plasmid evidence="8">0001</plasmid>
    </source>
</reference>
<dbReference type="InterPro" id="IPR002104">
    <property type="entry name" value="Integrase_catalytic"/>
</dbReference>
<evidence type="ECO:0000313" key="8">
    <source>
        <dbReference type="Proteomes" id="UP000009287"/>
    </source>
</evidence>
<dbReference type="GO" id="GO:0003677">
    <property type="term" value="F:DNA binding"/>
    <property type="evidence" value="ECO:0007669"/>
    <property type="project" value="UniProtKB-UniRule"/>
</dbReference>
<dbReference type="PATRIC" id="fig|580047.4.peg.972"/>
<dbReference type="GO" id="GO:0015074">
    <property type="term" value="P:DNA integration"/>
    <property type="evidence" value="ECO:0007669"/>
    <property type="project" value="UniProtKB-KW"/>
</dbReference>
<evidence type="ECO:0000259" key="6">
    <source>
        <dbReference type="PROSITE" id="PS51900"/>
    </source>
</evidence>
<keyword evidence="7" id="KW-0614">Plasmid</keyword>
<dbReference type="KEGG" id="cra:CTO_p0001"/>
<organism evidence="7 8">
    <name type="scientific">Chlamydia trachomatis serovar A (strain A2497)</name>
    <dbReference type="NCBI Taxonomy" id="580047"/>
    <lineage>
        <taxon>Bacteria</taxon>
        <taxon>Pseudomonadati</taxon>
        <taxon>Chlamydiota</taxon>
        <taxon>Chlamydiia</taxon>
        <taxon>Chlamydiales</taxon>
        <taxon>Chlamydiaceae</taxon>
        <taxon>Chlamydia/Chlamydophila group</taxon>
        <taxon>Chlamydia</taxon>
    </lineage>
</organism>
<dbReference type="PROSITE" id="PS51900">
    <property type="entry name" value="CB"/>
    <property type="match status" value="1"/>
</dbReference>
<dbReference type="Proteomes" id="UP000009287">
    <property type="component" value="Plasmid p0001"/>
</dbReference>
<evidence type="ECO:0000256" key="3">
    <source>
        <dbReference type="ARBA" id="ARBA00023172"/>
    </source>
</evidence>
<sequence>MVKKMGSMAFHKSRLFLTFGDASEIWLSTLSHLTRKNYASGINFLVSLEILDLSETLIKAISLDHSESLFKIKSLDVFNGKVVSEASKQARAACYISFTKFLYRLTKGYIKPAIPLKDFGNTTFFKIRDKIKTESISKQEWTVFFEALRIVNYRDYLIGKLIVQGIRKLDEILSLRTDDLFFASNQISFRIKKRQNKETKILITFPISLMEELQKYTCGRNGRVFVSKIGIPVTTSQVAHNFRLAEFHSAMKIKITPRVLRASALIHLKQIGLKDEEIMRISCLSSRQSVCSYCSGEEVSPLVQTPTIL</sequence>
<feature type="domain" description="Tyr recombinase" evidence="5">
    <location>
        <begin position="131"/>
        <end position="309"/>
    </location>
</feature>
<evidence type="ECO:0000256" key="4">
    <source>
        <dbReference type="PROSITE-ProRule" id="PRU01248"/>
    </source>
</evidence>
<dbReference type="PROSITE" id="PS51898">
    <property type="entry name" value="TYR_RECOMBINASE"/>
    <property type="match status" value="1"/>
</dbReference>
<keyword evidence="2 4" id="KW-0238">DNA-binding</keyword>
<gene>
    <name evidence="7" type="ordered locus">CTO_p0001</name>
</gene>
<dbReference type="InterPro" id="IPR013762">
    <property type="entry name" value="Integrase-like_cat_sf"/>
</dbReference>
<keyword evidence="1" id="KW-0229">DNA integration</keyword>
<evidence type="ECO:0000259" key="5">
    <source>
        <dbReference type="PROSITE" id="PS51898"/>
    </source>
</evidence>
<evidence type="ECO:0000313" key="7">
    <source>
        <dbReference type="EMBL" id="AEP35784.1"/>
    </source>
</evidence>
<geneLocation type="plasmid" evidence="8">
    <name>0001</name>
</geneLocation>
<dbReference type="CDD" id="cd00397">
    <property type="entry name" value="DNA_BRE_C"/>
    <property type="match status" value="1"/>
</dbReference>
<dbReference type="Gene3D" id="1.10.443.10">
    <property type="entry name" value="Intergrase catalytic core"/>
    <property type="match status" value="1"/>
</dbReference>
<evidence type="ECO:0000256" key="2">
    <source>
        <dbReference type="ARBA" id="ARBA00023125"/>
    </source>
</evidence>
<dbReference type="InterPro" id="IPR011010">
    <property type="entry name" value="DNA_brk_join_enz"/>
</dbReference>
<dbReference type="EMBL" id="CP002402">
    <property type="protein sequence ID" value="AEP35784.1"/>
    <property type="molecule type" value="Genomic_DNA"/>
</dbReference>
<dbReference type="GO" id="GO:0006310">
    <property type="term" value="P:DNA recombination"/>
    <property type="evidence" value="ECO:0007669"/>
    <property type="project" value="UniProtKB-KW"/>
</dbReference>
<evidence type="ECO:0000256" key="1">
    <source>
        <dbReference type="ARBA" id="ARBA00022908"/>
    </source>
</evidence>
<accession>G4NPP9</accession>
<feature type="domain" description="Core-binding (CB)" evidence="6">
    <location>
        <begin position="17"/>
        <end position="103"/>
    </location>
</feature>
<name>G4NPP9_CHLT4</name>
<proteinExistence type="predicted"/>
<dbReference type="SUPFAM" id="SSF56349">
    <property type="entry name" value="DNA breaking-rejoining enzymes"/>
    <property type="match status" value="1"/>
</dbReference>
<protein>
    <submittedName>
        <fullName evidence="7">Virulence plasmid integrase pGP7-D</fullName>
    </submittedName>
</protein>
<keyword evidence="3" id="KW-0233">DNA recombination</keyword>
<dbReference type="Pfam" id="PF00589">
    <property type="entry name" value="Phage_integrase"/>
    <property type="match status" value="1"/>
</dbReference>